<protein>
    <recommendedName>
        <fullName evidence="1">Polysaccharide biosynthesis domain-containing protein</fullName>
    </recommendedName>
</protein>
<organism evidence="2 3">
    <name type="scientific">Caenorhabditis auriculariae</name>
    <dbReference type="NCBI Taxonomy" id="2777116"/>
    <lineage>
        <taxon>Eukaryota</taxon>
        <taxon>Metazoa</taxon>
        <taxon>Ecdysozoa</taxon>
        <taxon>Nematoda</taxon>
        <taxon>Chromadorea</taxon>
        <taxon>Rhabditida</taxon>
        <taxon>Rhabditina</taxon>
        <taxon>Rhabditomorpha</taxon>
        <taxon>Rhabditoidea</taxon>
        <taxon>Rhabditidae</taxon>
        <taxon>Peloderinae</taxon>
        <taxon>Caenorhabditis</taxon>
    </lineage>
</organism>
<feature type="domain" description="Polysaccharide biosynthesis" evidence="1">
    <location>
        <begin position="19"/>
        <end position="93"/>
    </location>
</feature>
<accession>A0A8S1GMZ0</accession>
<keyword evidence="3" id="KW-1185">Reference proteome</keyword>
<dbReference type="AlphaFoldDB" id="A0A8S1GMZ0"/>
<dbReference type="Pfam" id="PF04669">
    <property type="entry name" value="PBDC1"/>
    <property type="match status" value="1"/>
</dbReference>
<dbReference type="InterPro" id="IPR023139">
    <property type="entry name" value="PBDC1-like_dom_sf"/>
</dbReference>
<dbReference type="GO" id="GO:0005737">
    <property type="term" value="C:cytoplasm"/>
    <property type="evidence" value="ECO:0007669"/>
    <property type="project" value="TreeGrafter"/>
</dbReference>
<evidence type="ECO:0000259" key="1">
    <source>
        <dbReference type="Pfam" id="PF04669"/>
    </source>
</evidence>
<proteinExistence type="predicted"/>
<dbReference type="InterPro" id="IPR021148">
    <property type="entry name" value="Polysacc_synth_dom"/>
</dbReference>
<dbReference type="PANTHER" id="PTHR13410:SF9">
    <property type="entry name" value="PROTEIN PBDC1"/>
    <property type="match status" value="1"/>
</dbReference>
<gene>
    <name evidence="2" type="ORF">CAUJ_LOCUS428</name>
</gene>
<dbReference type="PANTHER" id="PTHR13410">
    <property type="entry name" value="PROTEIN PBDC1"/>
    <property type="match status" value="1"/>
</dbReference>
<reference evidence="2" key="1">
    <citation type="submission" date="2020-10" db="EMBL/GenBank/DDBJ databases">
        <authorList>
            <person name="Kikuchi T."/>
        </authorList>
    </citation>
    <scope>NUCLEOTIDE SEQUENCE</scope>
    <source>
        <strain evidence="2">NKZ352</strain>
    </source>
</reference>
<dbReference type="EMBL" id="CAJGYM010000001">
    <property type="protein sequence ID" value="CAD6184509.1"/>
    <property type="molecule type" value="Genomic_DNA"/>
</dbReference>
<evidence type="ECO:0000313" key="2">
    <source>
        <dbReference type="EMBL" id="CAD6184509.1"/>
    </source>
</evidence>
<name>A0A8S1GMZ0_9PELO</name>
<comment type="caution">
    <text evidence="2">The sequence shown here is derived from an EMBL/GenBank/DDBJ whole genome shotgun (WGS) entry which is preliminary data.</text>
</comment>
<dbReference type="Gene3D" id="1.10.3560.10">
    <property type="entry name" value="yst0336 like domain"/>
    <property type="match status" value="1"/>
</dbReference>
<dbReference type="OrthoDB" id="10248897at2759"/>
<dbReference type="InterPro" id="IPR008476">
    <property type="entry name" value="PBDC1_metazoa/fungi"/>
</dbReference>
<dbReference type="Proteomes" id="UP000835052">
    <property type="component" value="Unassembled WGS sequence"/>
</dbReference>
<evidence type="ECO:0000313" key="3">
    <source>
        <dbReference type="Proteomes" id="UP000835052"/>
    </source>
</evidence>
<sequence>MEDEIDYGDAEKYVNDESIEMAWAIQAAERANIHMNLVMCCNTKLLRLNKFQDEILKSFRERFPDLNVEKVSHKELKEDGMKEKWREFCDIFLKRKWMTSLWTTQWWFPR</sequence>